<dbReference type="Gene3D" id="3.40.50.2300">
    <property type="match status" value="1"/>
</dbReference>
<dbReference type="SUPFAM" id="SSF141868">
    <property type="entry name" value="EAL domain-like"/>
    <property type="match status" value="1"/>
</dbReference>
<accession>A0A286P4E7</accession>
<dbReference type="NCBIfam" id="TIGR00254">
    <property type="entry name" value="GGDEF"/>
    <property type="match status" value="1"/>
</dbReference>
<dbReference type="GO" id="GO:0071111">
    <property type="term" value="F:cyclic-guanylate-specific phosphodiesterase activity"/>
    <property type="evidence" value="ECO:0007669"/>
    <property type="project" value="InterPro"/>
</dbReference>
<dbReference type="InterPro" id="IPR029787">
    <property type="entry name" value="Nucleotide_cyclase"/>
</dbReference>
<dbReference type="KEGG" id="mmai:sS8_5608"/>
<dbReference type="InterPro" id="IPR000160">
    <property type="entry name" value="GGDEF_dom"/>
</dbReference>
<dbReference type="AlphaFoldDB" id="A0A286P4E7"/>
<dbReference type="Gene3D" id="3.20.20.450">
    <property type="entry name" value="EAL domain"/>
    <property type="match status" value="1"/>
</dbReference>
<dbReference type="GO" id="GO:0000160">
    <property type="term" value="P:phosphorelay signal transduction system"/>
    <property type="evidence" value="ECO:0007669"/>
    <property type="project" value="InterPro"/>
</dbReference>
<dbReference type="CDD" id="cd01948">
    <property type="entry name" value="EAL"/>
    <property type="match status" value="1"/>
</dbReference>
<dbReference type="InterPro" id="IPR043128">
    <property type="entry name" value="Rev_trsase/Diguanyl_cyclase"/>
</dbReference>
<evidence type="ECO:0000313" key="6">
    <source>
        <dbReference type="Proteomes" id="UP000266313"/>
    </source>
</evidence>
<dbReference type="InterPro" id="IPR001789">
    <property type="entry name" value="Sig_transdc_resp-reg_receiver"/>
</dbReference>
<dbReference type="InterPro" id="IPR050706">
    <property type="entry name" value="Cyclic-di-GMP_PDE-like"/>
</dbReference>
<dbReference type="Gene3D" id="3.30.70.270">
    <property type="match status" value="1"/>
</dbReference>
<dbReference type="CDD" id="cd01949">
    <property type="entry name" value="GGDEF"/>
    <property type="match status" value="1"/>
</dbReference>
<feature type="domain" description="Response regulatory" evidence="2">
    <location>
        <begin position="11"/>
        <end position="138"/>
    </location>
</feature>
<proteinExistence type="predicted"/>
<evidence type="ECO:0000259" key="4">
    <source>
        <dbReference type="PROSITE" id="PS50887"/>
    </source>
</evidence>
<dbReference type="SUPFAM" id="SSF55073">
    <property type="entry name" value="Nucleotide cyclase"/>
    <property type="match status" value="1"/>
</dbReference>
<dbReference type="PANTHER" id="PTHR33121:SF23">
    <property type="entry name" value="CYCLIC DI-GMP PHOSPHODIESTERASE PDEB"/>
    <property type="match status" value="1"/>
</dbReference>
<dbReference type="PROSITE" id="PS50883">
    <property type="entry name" value="EAL"/>
    <property type="match status" value="1"/>
</dbReference>
<gene>
    <name evidence="5" type="ORF">sS8_5608</name>
</gene>
<dbReference type="PROSITE" id="PS50887">
    <property type="entry name" value="GGDEF"/>
    <property type="match status" value="1"/>
</dbReference>
<evidence type="ECO:0000313" key="5">
    <source>
        <dbReference type="EMBL" id="BBA37525.1"/>
    </source>
</evidence>
<organism evidence="5 6">
    <name type="scientific">Methylocaldum marinum</name>
    <dbReference type="NCBI Taxonomy" id="1432792"/>
    <lineage>
        <taxon>Bacteria</taxon>
        <taxon>Pseudomonadati</taxon>
        <taxon>Pseudomonadota</taxon>
        <taxon>Gammaproteobacteria</taxon>
        <taxon>Methylococcales</taxon>
        <taxon>Methylococcaceae</taxon>
        <taxon>Methylocaldum</taxon>
    </lineage>
</organism>
<dbReference type="Proteomes" id="UP000266313">
    <property type="component" value="Chromosome"/>
</dbReference>
<feature type="domain" description="GGDEF" evidence="4">
    <location>
        <begin position="202"/>
        <end position="337"/>
    </location>
</feature>
<dbReference type="OrthoDB" id="9813913at2"/>
<sequence length="612" mass="69255">MTPANQFGTKLIVIGDHNEHHRIQVESILSEAGFVNFLVVSNGIELLESLRKFQRNPEDIGLIILNGSLPECRIDEFCLSFSSIDEGIGIPAIVFTDESAELNSTQVRRLSHLSRQGVSLMTKPIRECDFIPLVNMSLILRNERHLRRSQEEQLLNELSERKIMEARFKYLVAHDELTGLANRRSLEKRLQLAIHRCRNFDQEGALLYLDLDRFNMINDLEGHETGDRLLVETVSLLHGTLDSDHIAARIGADEFCIFLENVKQQEALSVAERLRKALDGFRFVTGQDSYHISASIGVSLLESRRLASHPSVLIAEAHQACYVAKANGRNMVQLYNDKDTEACTRRSDILWVPLIREALMENRFFLVFQPVVRVKDGAITHYEVLIRMKGKRSDIFAPGEFIPVAERMGLIHHIDLWVVDKAIDFLAALPEDQSHVSLTINLSGVAFQDQSLLPLIKQKLEMTWISASRLAFEITETATVANYQQTREMIARIRALGCHFALDDFGAGFSSFDYIKRFPVDYLKIDGQFIKNLLHDETDQVLVKAMIDIARKLGKKTIAEYVENPKVLSLLKTLGVDYVQGYLIGKPEPHLLDKTTIPINEIANSSQATQVA</sequence>
<dbReference type="SMART" id="SM00052">
    <property type="entry name" value="EAL"/>
    <property type="match status" value="1"/>
</dbReference>
<keyword evidence="6" id="KW-1185">Reference proteome</keyword>
<evidence type="ECO:0000256" key="1">
    <source>
        <dbReference type="PROSITE-ProRule" id="PRU00169"/>
    </source>
</evidence>
<dbReference type="PANTHER" id="PTHR33121">
    <property type="entry name" value="CYCLIC DI-GMP PHOSPHODIESTERASE PDEF"/>
    <property type="match status" value="1"/>
</dbReference>
<feature type="domain" description="EAL" evidence="3">
    <location>
        <begin position="348"/>
        <end position="601"/>
    </location>
</feature>
<dbReference type="Pfam" id="PF00990">
    <property type="entry name" value="GGDEF"/>
    <property type="match status" value="1"/>
</dbReference>
<dbReference type="SUPFAM" id="SSF52172">
    <property type="entry name" value="CheY-like"/>
    <property type="match status" value="1"/>
</dbReference>
<dbReference type="SMART" id="SM00267">
    <property type="entry name" value="GGDEF"/>
    <property type="match status" value="1"/>
</dbReference>
<reference evidence="5 6" key="1">
    <citation type="submission" date="2016-12" db="EMBL/GenBank/DDBJ databases">
        <title>Genome sequencing of Methylocaldum marinum.</title>
        <authorList>
            <person name="Takeuchi M."/>
            <person name="Kamagata Y."/>
            <person name="Hiraoka S."/>
            <person name="Oshima K."/>
            <person name="Hattori M."/>
            <person name="Iwasaki W."/>
        </authorList>
    </citation>
    <scope>NUCLEOTIDE SEQUENCE [LARGE SCALE GENOMIC DNA]</scope>
    <source>
        <strain evidence="5 6">S8</strain>
    </source>
</reference>
<name>A0A286P4E7_9GAMM</name>
<comment type="caution">
    <text evidence="1">Lacks conserved residue(s) required for the propagation of feature annotation.</text>
</comment>
<dbReference type="PROSITE" id="PS50110">
    <property type="entry name" value="RESPONSE_REGULATORY"/>
    <property type="match status" value="1"/>
</dbReference>
<dbReference type="EMBL" id="AP017928">
    <property type="protein sequence ID" value="BBA37525.1"/>
    <property type="molecule type" value="Genomic_DNA"/>
</dbReference>
<dbReference type="InterPro" id="IPR001633">
    <property type="entry name" value="EAL_dom"/>
</dbReference>
<dbReference type="InterPro" id="IPR035919">
    <property type="entry name" value="EAL_sf"/>
</dbReference>
<evidence type="ECO:0000259" key="2">
    <source>
        <dbReference type="PROSITE" id="PS50110"/>
    </source>
</evidence>
<dbReference type="Pfam" id="PF00563">
    <property type="entry name" value="EAL"/>
    <property type="match status" value="1"/>
</dbReference>
<protein>
    <submittedName>
        <fullName evidence="5">PAS sensor diguanylate cyclase and phophodiesterase</fullName>
    </submittedName>
</protein>
<dbReference type="InterPro" id="IPR011006">
    <property type="entry name" value="CheY-like_superfamily"/>
</dbReference>
<evidence type="ECO:0000259" key="3">
    <source>
        <dbReference type="PROSITE" id="PS50883"/>
    </source>
</evidence>